<evidence type="ECO:0000313" key="2">
    <source>
        <dbReference type="Proteomes" id="UP000030711"/>
    </source>
</evidence>
<reference evidence="1 2" key="1">
    <citation type="journal article" date="2014" name="Nature">
        <title>The genome of Eucalyptus grandis.</title>
        <authorList>
            <person name="Myburg A.A."/>
            <person name="Grattapaglia D."/>
            <person name="Tuskan G.A."/>
            <person name="Hellsten U."/>
            <person name="Hayes R.D."/>
            <person name="Grimwood J."/>
            <person name="Jenkins J."/>
            <person name="Lindquist E."/>
            <person name="Tice H."/>
            <person name="Bauer D."/>
            <person name="Goodstein D.M."/>
            <person name="Dubchak I."/>
            <person name="Poliakov A."/>
            <person name="Mizrachi E."/>
            <person name="Kullan A.R."/>
            <person name="Hussey S.G."/>
            <person name="Pinard D."/>
            <person name="van der Merwe K."/>
            <person name="Singh P."/>
            <person name="van Jaarsveld I."/>
            <person name="Silva-Junior O.B."/>
            <person name="Togawa R.C."/>
            <person name="Pappas M.R."/>
            <person name="Faria D.A."/>
            <person name="Sansaloni C.P."/>
            <person name="Petroli C.D."/>
            <person name="Yang X."/>
            <person name="Ranjan P."/>
            <person name="Tschaplinski T.J."/>
            <person name="Ye C.Y."/>
            <person name="Li T."/>
            <person name="Sterck L."/>
            <person name="Vanneste K."/>
            <person name="Murat F."/>
            <person name="Soler M."/>
            <person name="Clemente H.S."/>
            <person name="Saidi N."/>
            <person name="Cassan-Wang H."/>
            <person name="Dunand C."/>
            <person name="Hefer C.A."/>
            <person name="Bornberg-Bauer E."/>
            <person name="Kersting A.R."/>
            <person name="Vining K."/>
            <person name="Amarasinghe V."/>
            <person name="Ranik M."/>
            <person name="Naithani S."/>
            <person name="Elser J."/>
            <person name="Boyd A.E."/>
            <person name="Liston A."/>
            <person name="Spatafora J.W."/>
            <person name="Dharmwardhana P."/>
            <person name="Raja R."/>
            <person name="Sullivan C."/>
            <person name="Romanel E."/>
            <person name="Alves-Ferreira M."/>
            <person name="Kulheim C."/>
            <person name="Foley W."/>
            <person name="Carocha V."/>
            <person name="Paiva J."/>
            <person name="Kudrna D."/>
            <person name="Brommonschenkel S.H."/>
            <person name="Pasquali G."/>
            <person name="Byrne M."/>
            <person name="Rigault P."/>
            <person name="Tibbits J."/>
            <person name="Spokevicius A."/>
            <person name="Jones R.C."/>
            <person name="Steane D.A."/>
            <person name="Vaillancourt R.E."/>
            <person name="Potts B.M."/>
            <person name="Joubert F."/>
            <person name="Barry K."/>
            <person name="Pappas G.J."/>
            <person name="Strauss S.H."/>
            <person name="Jaiswal P."/>
            <person name="Grima-Pettenati J."/>
            <person name="Salse J."/>
            <person name="Van de Peer Y."/>
            <person name="Rokhsar D.S."/>
            <person name="Schmutz J."/>
        </authorList>
    </citation>
    <scope>NUCLEOTIDE SEQUENCE [LARGE SCALE GENOMIC DNA]</scope>
    <source>
        <strain evidence="2">cv. BRASUZ1</strain>
        <tissue evidence="1">Leaf extractions</tissue>
    </source>
</reference>
<protein>
    <submittedName>
        <fullName evidence="1">Uncharacterized protein</fullName>
    </submittedName>
</protein>
<sequence length="858" mass="95787">MKLHGFYVHKLCVFLVYGVIGITRMCTRSILTWMCKRRKAEKLVYELSLTMVISSPFTTLRVDGNSVVSKEKRKGGKTKRVTSGSVVKLNIPPQYYYYWFPRHWSNMNFSLLPNLTSLGLPDNGLVGVIPLQICALPKLKHLNLSCNYLTGELPLCLQNLTMLEVVDIHSNHINSPIPPKVGNLKRLIHLDLSFNKLHGMIPPEVGNLERLLNLNLSFNQLHGTIPPTLGLLSNLRLLNLSQNALDGFIPLEIGNCVNLTHVDLEDNFFVGPIPSSVAKLRHLTHLYLGGNSFNGSIHPEIQNLTNLAYLSMEENKFSGCIPPEVGKLKSLIELRLNSNSFTCPIPLSLVHLTNLIVLDLHGNKIDRAIPSNIGDLYSLTHLDLSFNNFTGSIPSSIGNLTSLTHLYLQENKLGGSIPTEIGNLNNLMLLDLSSNNLVGKIPIELENLIPIFQSYFSVVSLNLSYNHLSGPIPEKLMAAFTPAAFLGNKDLTQFDETPAHRRFSVVYHMKVFIPLATIVSSCIVGSCFLIRRATKSVQPKTTEKNGNFLSIWNYDGGIAYEDIINATEDFDIKYCIGTGGYGSVYRARLPNGKVVALKKLHRLEAEDPSFDKSFRNEVKHLTEVRHRSIIKLHGFCLHRRCMFLVYEYMENGSLFCVLRDDVEAVELDWSKRINLVQDMAHALSYMHHDCAQPIVHRDISSNNILLNSKMQAFVSDFGTARLLNHDSSSNFTTNIGGTYGYIAPELAYTLAVNEKCDVYSFGVVAMEIMMGEHPGDIISTLLTSSGEDIMLHKILDPRLPFPRENSIARGIVMIVSLALACLSTNPKSRPTMKQVSEAFLAQKLPLAKPFHEISLAQL</sequence>
<organism evidence="1 2">
    <name type="scientific">Eucalyptus grandis</name>
    <name type="common">Flooded gum</name>
    <dbReference type="NCBI Taxonomy" id="71139"/>
    <lineage>
        <taxon>Eukaryota</taxon>
        <taxon>Viridiplantae</taxon>
        <taxon>Streptophyta</taxon>
        <taxon>Embryophyta</taxon>
        <taxon>Tracheophyta</taxon>
        <taxon>Spermatophyta</taxon>
        <taxon>Magnoliopsida</taxon>
        <taxon>eudicotyledons</taxon>
        <taxon>Gunneridae</taxon>
        <taxon>Pentapetalae</taxon>
        <taxon>rosids</taxon>
        <taxon>malvids</taxon>
        <taxon>Myrtales</taxon>
        <taxon>Myrtaceae</taxon>
        <taxon>Myrtoideae</taxon>
        <taxon>Eucalypteae</taxon>
        <taxon>Eucalyptus</taxon>
    </lineage>
</organism>
<evidence type="ECO:0000313" key="1">
    <source>
        <dbReference type="EMBL" id="KAK3413044.1"/>
    </source>
</evidence>
<proteinExistence type="predicted"/>
<dbReference type="Proteomes" id="UP000030711">
    <property type="component" value="Chromosome 9"/>
</dbReference>
<accession>A0ACC3JG30</accession>
<gene>
    <name evidence="1" type="ORF">EUGRSUZ_I02248</name>
</gene>
<name>A0ACC3JG30_EUCGR</name>
<comment type="caution">
    <text evidence="1">The sequence shown here is derived from an EMBL/GenBank/DDBJ whole genome shotgun (WGS) entry which is preliminary data.</text>
</comment>
<keyword evidence="2" id="KW-1185">Reference proteome</keyword>
<dbReference type="EMBL" id="CM064443">
    <property type="protein sequence ID" value="KAK3413044.1"/>
    <property type="molecule type" value="Genomic_DNA"/>
</dbReference>